<evidence type="ECO:0000313" key="7">
    <source>
        <dbReference type="Proteomes" id="UP001235760"/>
    </source>
</evidence>
<gene>
    <name evidence="5 6" type="primary">mdcB</name>
    <name evidence="6" type="ORF">Q8X39_07195</name>
</gene>
<evidence type="ECO:0000256" key="4">
    <source>
        <dbReference type="ARBA" id="ARBA00022840"/>
    </source>
</evidence>
<dbReference type="GO" id="GO:0016757">
    <property type="term" value="F:glycosyltransferase activity"/>
    <property type="evidence" value="ECO:0007669"/>
    <property type="project" value="UniProtKB-KW"/>
</dbReference>
<dbReference type="Pfam" id="PF01874">
    <property type="entry name" value="CitG"/>
    <property type="match status" value="1"/>
</dbReference>
<evidence type="ECO:0000256" key="1">
    <source>
        <dbReference type="ARBA" id="ARBA00001210"/>
    </source>
</evidence>
<keyword evidence="3 5" id="KW-0547">Nucleotide-binding</keyword>
<dbReference type="EC" id="2.4.2.52" evidence="5"/>
<protein>
    <recommendedName>
        <fullName evidence="5">Probable 2-(5''-triphosphoribosyl)-3'-dephosphocoenzyme-A synthase</fullName>
        <shortName evidence="5">2-(5''-triphosphoribosyl)-3'-dephospho-CoA synthase</shortName>
        <ecNumber evidence="5">2.4.2.52</ecNumber>
    </recommendedName>
</protein>
<keyword evidence="2 5" id="KW-0808">Transferase</keyword>
<organism evidence="6 7">
    <name type="scientific">Leptothrix discophora</name>
    <dbReference type="NCBI Taxonomy" id="89"/>
    <lineage>
        <taxon>Bacteria</taxon>
        <taxon>Pseudomonadati</taxon>
        <taxon>Pseudomonadota</taxon>
        <taxon>Betaproteobacteria</taxon>
        <taxon>Burkholderiales</taxon>
        <taxon>Sphaerotilaceae</taxon>
        <taxon>Leptothrix</taxon>
    </lineage>
</organism>
<comment type="caution">
    <text evidence="6">The sequence shown here is derived from an EMBL/GenBank/DDBJ whole genome shotgun (WGS) entry which is preliminary data.</text>
</comment>
<keyword evidence="4 5" id="KW-0067">ATP-binding</keyword>
<evidence type="ECO:0000313" key="6">
    <source>
        <dbReference type="EMBL" id="MDP4300418.1"/>
    </source>
</evidence>
<evidence type="ECO:0000256" key="3">
    <source>
        <dbReference type="ARBA" id="ARBA00022741"/>
    </source>
</evidence>
<dbReference type="InterPro" id="IPR002736">
    <property type="entry name" value="CitG"/>
</dbReference>
<keyword evidence="7" id="KW-1185">Reference proteome</keyword>
<dbReference type="HAMAP" id="MF_01883">
    <property type="entry name" value="MdcB"/>
    <property type="match status" value="1"/>
</dbReference>
<sequence length="296" mass="30666">MNAVQPLRGPASTPATAAPQSLGRAATLALYDELALSPKPGLVTLSDRGSHEDMDAQTFMRSLLALRGYFPRIAELGAAAAPFDALERCGLEAEARMARATGGINTHRGAIFTLGLLCAAAGALGNSGHALDASGLRAELVERWGGALHLRAQKVSVLPGGRAAWRHGLRSASAEAALGFPVLFEVALPSLASALRRGLAWHVARLDTLFHVIAVLDDANLAHRGGLEGLRFAQAEARRFLADGGAAAPDGLARAEAIGRAFVSRRLSPGGAADMLAAACWMQRIGALGVHIGQAT</sequence>
<dbReference type="PANTHER" id="PTHR30201">
    <property type="entry name" value="TRIPHOSPHORIBOSYL-DEPHOSPHO-COA SYNTHASE"/>
    <property type="match status" value="1"/>
</dbReference>
<dbReference type="GO" id="GO:0046917">
    <property type="term" value="F:triphosphoribosyl-dephospho-CoA synthase activity"/>
    <property type="evidence" value="ECO:0007669"/>
    <property type="project" value="UniProtKB-EC"/>
</dbReference>
<dbReference type="NCBIfam" id="TIGR03132">
    <property type="entry name" value="malonate_mdcB"/>
    <property type="match status" value="1"/>
</dbReference>
<dbReference type="InterPro" id="IPR017555">
    <property type="entry name" value="TriPribosyl-deP-CoA_syn"/>
</dbReference>
<comment type="catalytic activity">
    <reaction evidence="1 5">
        <text>3'-dephospho-CoA + ATP = 2'-(5''-triphospho-alpha-D-ribosyl)-3'-dephospho-CoA + adenine</text>
        <dbReference type="Rhea" id="RHEA:15117"/>
        <dbReference type="ChEBI" id="CHEBI:16708"/>
        <dbReference type="ChEBI" id="CHEBI:30616"/>
        <dbReference type="ChEBI" id="CHEBI:57328"/>
        <dbReference type="ChEBI" id="CHEBI:61378"/>
        <dbReference type="EC" id="2.4.2.52"/>
    </reaction>
</comment>
<accession>A0ABT9G1Q5</accession>
<reference evidence="6 7" key="1">
    <citation type="submission" date="2023-08" db="EMBL/GenBank/DDBJ databases">
        <authorList>
            <person name="Roldan D.M."/>
            <person name="Menes R.J."/>
        </authorList>
    </citation>
    <scope>NUCLEOTIDE SEQUENCE [LARGE SCALE GENOMIC DNA]</scope>
    <source>
        <strain evidence="6 7">CCM 2812</strain>
    </source>
</reference>
<keyword evidence="6" id="KW-0328">Glycosyltransferase</keyword>
<comment type="function">
    <text evidence="5">Involved in the formation of 2-(5''-phosphoribosyl)-3'-dephosphocoenzyme-A, the prosthetic group of the acyl-carrier protein of the malonate decarboxylase.</text>
</comment>
<dbReference type="RefSeq" id="WP_305748976.1">
    <property type="nucleotide sequence ID" value="NZ_JAUZEE010000003.1"/>
</dbReference>
<evidence type="ECO:0000256" key="5">
    <source>
        <dbReference type="HAMAP-Rule" id="MF_01883"/>
    </source>
</evidence>
<dbReference type="Proteomes" id="UP001235760">
    <property type="component" value="Unassembled WGS sequence"/>
</dbReference>
<dbReference type="Gene3D" id="1.10.4200.10">
    <property type="entry name" value="Triphosphoribosyl-dephospho-CoA protein"/>
    <property type="match status" value="2"/>
</dbReference>
<name>A0ABT9G1Q5_LEPDI</name>
<proteinExistence type="inferred from homology"/>
<dbReference type="PANTHER" id="PTHR30201:SF2">
    <property type="entry name" value="2-(5''-TRIPHOSPHORIBOSYL)-3'-DEPHOSPHOCOENZYME-A SYNTHASE"/>
    <property type="match status" value="1"/>
</dbReference>
<evidence type="ECO:0000256" key="2">
    <source>
        <dbReference type="ARBA" id="ARBA00022679"/>
    </source>
</evidence>
<comment type="similarity">
    <text evidence="5">Belongs to the CitG/MdcB family.</text>
</comment>
<dbReference type="EMBL" id="JAUZEE010000003">
    <property type="protein sequence ID" value="MDP4300418.1"/>
    <property type="molecule type" value="Genomic_DNA"/>
</dbReference>